<dbReference type="InterPro" id="IPR000209">
    <property type="entry name" value="Peptidase_S8/S53_dom"/>
</dbReference>
<organism evidence="8 9">
    <name type="scientific">Natronococcus pandeyae</name>
    <dbReference type="NCBI Taxonomy" id="2055836"/>
    <lineage>
        <taxon>Archaea</taxon>
        <taxon>Methanobacteriati</taxon>
        <taxon>Methanobacteriota</taxon>
        <taxon>Stenosarchaea group</taxon>
        <taxon>Halobacteria</taxon>
        <taxon>Halobacteriales</taxon>
        <taxon>Natrialbaceae</taxon>
        <taxon>Natronococcus</taxon>
    </lineage>
</organism>
<dbReference type="InterPro" id="IPR023827">
    <property type="entry name" value="Peptidase_S8_Asp-AS"/>
</dbReference>
<keyword evidence="4 5" id="KW-0720">Serine protease</keyword>
<proteinExistence type="inferred from homology"/>
<comment type="similarity">
    <text evidence="1 5 6">Belongs to the peptidase S8 family.</text>
</comment>
<dbReference type="SUPFAM" id="SSF52743">
    <property type="entry name" value="Subtilisin-like"/>
    <property type="match status" value="1"/>
</dbReference>
<dbReference type="Gene3D" id="3.40.50.200">
    <property type="entry name" value="Peptidase S8/S53 domain"/>
    <property type="match status" value="1"/>
</dbReference>
<dbReference type="PROSITE" id="PS51318">
    <property type="entry name" value="TAT"/>
    <property type="match status" value="1"/>
</dbReference>
<dbReference type="PROSITE" id="PS00136">
    <property type="entry name" value="SUBTILASE_ASP"/>
    <property type="match status" value="1"/>
</dbReference>
<dbReference type="InterPro" id="IPR006311">
    <property type="entry name" value="TAT_signal"/>
</dbReference>
<dbReference type="InterPro" id="IPR050131">
    <property type="entry name" value="Peptidase_S8_subtilisin-like"/>
</dbReference>
<keyword evidence="9" id="KW-1185">Reference proteome</keyword>
<evidence type="ECO:0000259" key="7">
    <source>
        <dbReference type="Pfam" id="PF00082"/>
    </source>
</evidence>
<feature type="active site" description="Charge relay system" evidence="5">
    <location>
        <position position="390"/>
    </location>
</feature>
<gene>
    <name evidence="8" type="ORF">CV102_14075</name>
</gene>
<dbReference type="PROSITE" id="PS51892">
    <property type="entry name" value="SUBTILASE"/>
    <property type="match status" value="1"/>
</dbReference>
<dbReference type="GO" id="GO:0004252">
    <property type="term" value="F:serine-type endopeptidase activity"/>
    <property type="evidence" value="ECO:0007669"/>
    <property type="project" value="UniProtKB-UniRule"/>
</dbReference>
<dbReference type="PANTHER" id="PTHR43806:SF11">
    <property type="entry name" value="CEREVISIN-RELATED"/>
    <property type="match status" value="1"/>
</dbReference>
<dbReference type="PROSITE" id="PS00138">
    <property type="entry name" value="SUBTILASE_SER"/>
    <property type="match status" value="1"/>
</dbReference>
<feature type="active site" description="Charge relay system" evidence="5">
    <location>
        <position position="188"/>
    </location>
</feature>
<dbReference type="RefSeq" id="WP_148858628.1">
    <property type="nucleotide sequence ID" value="NZ_PHNJ01000007.1"/>
</dbReference>
<dbReference type="InterPro" id="IPR023828">
    <property type="entry name" value="Peptidase_S8_Ser-AS"/>
</dbReference>
<feature type="domain" description="Peptidase S8/S53" evidence="7">
    <location>
        <begin position="144"/>
        <end position="437"/>
    </location>
</feature>
<sequence>MSRNHTTRRNVLRTIGAAGVSLSFVGLASASDGQARYVAKTTGDAVESIEAAGFDVLAELAGGDVVLVKGGADETDDLGTVSGVSIAVRDFEVELESPVSVDADVQNGAARRAAGTVDGDEVYDEYLWDKQLQEVRAAHEYATGAGRTVAVLDTGVDASHPDLDVDTDRSVVITDGQPVPEVGDSGFHGTHVAGTIAGTGDVAMVGTAPDATLVSVRILGPETGTWGDILAGMAYAAEIGADAANMSIGTAPIPPQAHRDGYNRLLQSVANAVTRDGTLLVGSAGNSDANLQQEGYFTLPNSLSGVLSISATTPTDLKTYYSNYGTNEIGVGAPGGGYETAEKTLEGDEVEYPWPLNAVFSTVPEPGLLPAPYVDTTIDGETYAWLMGTSMAAPQVSGLAALVRERDPSAGARKVESAIAHGAESANGRSDHELGAGRINALRTVEDL</sequence>
<evidence type="ECO:0000313" key="8">
    <source>
        <dbReference type="EMBL" id="TYL37855.1"/>
    </source>
</evidence>
<dbReference type="GO" id="GO:0006508">
    <property type="term" value="P:proteolysis"/>
    <property type="evidence" value="ECO:0007669"/>
    <property type="project" value="UniProtKB-KW"/>
</dbReference>
<dbReference type="PRINTS" id="PR00723">
    <property type="entry name" value="SUBTILISIN"/>
</dbReference>
<reference evidence="8" key="1">
    <citation type="submission" date="2017-11" db="EMBL/GenBank/DDBJ databases">
        <authorList>
            <person name="Kajale S.C."/>
            <person name="Sharma A."/>
        </authorList>
    </citation>
    <scope>NUCLEOTIDE SEQUENCE</scope>
    <source>
        <strain evidence="8">LS1_42</strain>
    </source>
</reference>
<comment type="caution">
    <text evidence="8">The sequence shown here is derived from an EMBL/GenBank/DDBJ whole genome shotgun (WGS) entry which is preliminary data.</text>
</comment>
<dbReference type="InterPro" id="IPR015500">
    <property type="entry name" value="Peptidase_S8_subtilisin-rel"/>
</dbReference>
<dbReference type="InterPro" id="IPR022398">
    <property type="entry name" value="Peptidase_S8_His-AS"/>
</dbReference>
<dbReference type="InterPro" id="IPR036852">
    <property type="entry name" value="Peptidase_S8/S53_dom_sf"/>
</dbReference>
<accession>A0A8J8TRD2</accession>
<name>A0A8J8TRD2_9EURY</name>
<feature type="active site" description="Charge relay system" evidence="5">
    <location>
        <position position="153"/>
    </location>
</feature>
<dbReference type="PROSITE" id="PS00137">
    <property type="entry name" value="SUBTILASE_HIS"/>
    <property type="match status" value="1"/>
</dbReference>
<evidence type="ECO:0000256" key="2">
    <source>
        <dbReference type="ARBA" id="ARBA00022670"/>
    </source>
</evidence>
<dbReference type="PANTHER" id="PTHR43806">
    <property type="entry name" value="PEPTIDASE S8"/>
    <property type="match status" value="1"/>
</dbReference>
<evidence type="ECO:0000256" key="3">
    <source>
        <dbReference type="ARBA" id="ARBA00022801"/>
    </source>
</evidence>
<dbReference type="EMBL" id="PHNJ01000007">
    <property type="protein sequence ID" value="TYL37855.1"/>
    <property type="molecule type" value="Genomic_DNA"/>
</dbReference>
<keyword evidence="2 5" id="KW-0645">Protease</keyword>
<protein>
    <submittedName>
        <fullName evidence="8">Peptidase S8/S53 subtilisin kexin sedolisin</fullName>
    </submittedName>
</protein>
<dbReference type="AlphaFoldDB" id="A0A8J8TRD2"/>
<dbReference type="Pfam" id="PF00082">
    <property type="entry name" value="Peptidase_S8"/>
    <property type="match status" value="1"/>
</dbReference>
<dbReference type="OrthoDB" id="341609at2157"/>
<evidence type="ECO:0000313" key="9">
    <source>
        <dbReference type="Proteomes" id="UP000766904"/>
    </source>
</evidence>
<keyword evidence="3 5" id="KW-0378">Hydrolase</keyword>
<evidence type="ECO:0000256" key="4">
    <source>
        <dbReference type="ARBA" id="ARBA00022825"/>
    </source>
</evidence>
<evidence type="ECO:0000256" key="1">
    <source>
        <dbReference type="ARBA" id="ARBA00011073"/>
    </source>
</evidence>
<evidence type="ECO:0000256" key="5">
    <source>
        <dbReference type="PROSITE-ProRule" id="PRU01240"/>
    </source>
</evidence>
<evidence type="ECO:0000256" key="6">
    <source>
        <dbReference type="RuleBase" id="RU003355"/>
    </source>
</evidence>
<dbReference type="Proteomes" id="UP000766904">
    <property type="component" value="Unassembled WGS sequence"/>
</dbReference>